<feature type="active site" description="Proton acceptor" evidence="10">
    <location>
        <position position="312"/>
    </location>
</feature>
<evidence type="ECO:0000256" key="3">
    <source>
        <dbReference type="ARBA" id="ARBA00011991"/>
    </source>
</evidence>
<evidence type="ECO:0000256" key="6">
    <source>
        <dbReference type="ARBA" id="ARBA00022676"/>
    </source>
</evidence>
<evidence type="ECO:0000256" key="9">
    <source>
        <dbReference type="ARBA" id="ARBA00047340"/>
    </source>
</evidence>
<evidence type="ECO:0000256" key="4">
    <source>
        <dbReference type="ARBA" id="ARBA00015486"/>
    </source>
</evidence>
<dbReference type="AlphaFoldDB" id="A0A6P0UJ72"/>
<protein>
    <recommendedName>
        <fullName evidence="4 10">Nicotinate-nucleotide--dimethylbenzimidazole phosphoribosyltransferase</fullName>
        <shortName evidence="10">NN:DBI PRT</shortName>
        <ecNumber evidence="3 10">2.4.2.21</ecNumber>
    </recommendedName>
    <alternativeName>
        <fullName evidence="8 10">N(1)-alpha-phosphoribosyltransferase</fullName>
    </alternativeName>
</protein>
<dbReference type="InterPro" id="IPR003200">
    <property type="entry name" value="Nict_dMeBzImd_PRibTrfase"/>
</dbReference>
<keyword evidence="7 10" id="KW-0808">Transferase</keyword>
<dbReference type="CDD" id="cd02439">
    <property type="entry name" value="DMB-PRT_CobT"/>
    <property type="match status" value="1"/>
</dbReference>
<dbReference type="Pfam" id="PF02277">
    <property type="entry name" value="DBI_PRT"/>
    <property type="match status" value="1"/>
</dbReference>
<name>A0A6P0UJ72_9FLAO</name>
<gene>
    <name evidence="10 11" type="primary">cobT</name>
    <name evidence="11" type="ORF">GWK08_00865</name>
</gene>
<reference evidence="11 12" key="1">
    <citation type="submission" date="2020-01" db="EMBL/GenBank/DDBJ databases">
        <title>Leptobacterium flavescens.</title>
        <authorList>
            <person name="Wang G."/>
        </authorList>
    </citation>
    <scope>NUCLEOTIDE SEQUENCE [LARGE SCALE GENOMIC DNA]</scope>
    <source>
        <strain evidence="11 12">KCTC 22160</strain>
    </source>
</reference>
<proteinExistence type="inferred from homology"/>
<evidence type="ECO:0000256" key="5">
    <source>
        <dbReference type="ARBA" id="ARBA00022573"/>
    </source>
</evidence>
<evidence type="ECO:0000313" key="11">
    <source>
        <dbReference type="EMBL" id="NER11978.1"/>
    </source>
</evidence>
<dbReference type="Gene3D" id="1.10.1610.10">
    <property type="match status" value="1"/>
</dbReference>
<dbReference type="InterPro" id="IPR023195">
    <property type="entry name" value="Nict_dMeBzImd_PRibTrfase_N"/>
</dbReference>
<comment type="similarity">
    <text evidence="2 10">Belongs to the CobT family.</text>
</comment>
<comment type="catalytic activity">
    <reaction evidence="9 10">
        <text>5,6-dimethylbenzimidazole + nicotinate beta-D-ribonucleotide = alpha-ribazole 5'-phosphate + nicotinate + H(+)</text>
        <dbReference type="Rhea" id="RHEA:11196"/>
        <dbReference type="ChEBI" id="CHEBI:15378"/>
        <dbReference type="ChEBI" id="CHEBI:15890"/>
        <dbReference type="ChEBI" id="CHEBI:32544"/>
        <dbReference type="ChEBI" id="CHEBI:57502"/>
        <dbReference type="ChEBI" id="CHEBI:57918"/>
        <dbReference type="EC" id="2.4.2.21"/>
    </reaction>
</comment>
<keyword evidence="12" id="KW-1185">Reference proteome</keyword>
<dbReference type="InterPro" id="IPR036087">
    <property type="entry name" value="Nict_dMeBzImd_PRibTrfase_sf"/>
</dbReference>
<dbReference type="GO" id="GO:0009236">
    <property type="term" value="P:cobalamin biosynthetic process"/>
    <property type="evidence" value="ECO:0007669"/>
    <property type="project" value="UniProtKB-UniRule"/>
</dbReference>
<dbReference type="FunFam" id="3.40.50.10210:FF:000001">
    <property type="entry name" value="Nicotinate-nucleotide--dimethylbenzimidazole phosphoribosyltransferase"/>
    <property type="match status" value="1"/>
</dbReference>
<dbReference type="EMBL" id="JAABOO010000001">
    <property type="protein sequence ID" value="NER11978.1"/>
    <property type="molecule type" value="Genomic_DNA"/>
</dbReference>
<evidence type="ECO:0000256" key="7">
    <source>
        <dbReference type="ARBA" id="ARBA00022679"/>
    </source>
</evidence>
<comment type="caution">
    <text evidence="11">The sequence shown here is derived from an EMBL/GenBank/DDBJ whole genome shotgun (WGS) entry which is preliminary data.</text>
</comment>
<evidence type="ECO:0000256" key="2">
    <source>
        <dbReference type="ARBA" id="ARBA00007110"/>
    </source>
</evidence>
<evidence type="ECO:0000256" key="8">
    <source>
        <dbReference type="ARBA" id="ARBA00030686"/>
    </source>
</evidence>
<comment type="function">
    <text evidence="10">Catalyzes the synthesis of alpha-ribazole-5'-phosphate from nicotinate mononucleotide (NAMN) and 5,6-dimethylbenzimidazole (DMB).</text>
</comment>
<dbReference type="NCBIfam" id="TIGR03160">
    <property type="entry name" value="cobT_DBIPRT"/>
    <property type="match status" value="1"/>
</dbReference>
<dbReference type="Gene3D" id="3.40.50.10210">
    <property type="match status" value="1"/>
</dbReference>
<dbReference type="PANTHER" id="PTHR43463:SF1">
    <property type="entry name" value="NICOTINATE-NUCLEOTIDE--DIMETHYLBENZIMIDAZOLE PHOSPHORIBOSYLTRANSFERASE"/>
    <property type="match status" value="1"/>
</dbReference>
<sequence length="345" mass="37042">MIQYDIQPTQNTKLEAELQQKIDMKTKPVGALGFLENIAHQTGLIQQTLSPEIKKPVIVVFAGDHGIAKKGEVNPFPQEVTSQMVYNFINGGAAINVFSRTNNADLKIVDAGVNHNFDTPHLIDCKIDYGTKNYQEESAMSAEQCEKALRKGGEIVEQAFKNGSNTIGFGEMGIANTSSASLLMSYFTGIPIEECVGAGTGLNSEGISKKREILTSVFNKHQPSSPLEALAMFGGFEIAMLCGAILKAAELKMIVLIDGFIVSSALLAARAMHPNCMDYCMFAHTSSEKGHESILSFLGVRPVLNLGLRLGEGTGAALCLPLLRSAVNFLNEMASFDSAGVSTKS</sequence>
<dbReference type="UniPathway" id="UPA00061">
    <property type="reaction ID" value="UER00516"/>
</dbReference>
<evidence type="ECO:0000256" key="10">
    <source>
        <dbReference type="HAMAP-Rule" id="MF_00230"/>
    </source>
</evidence>
<evidence type="ECO:0000313" key="12">
    <source>
        <dbReference type="Proteomes" id="UP000468581"/>
    </source>
</evidence>
<dbReference type="EC" id="2.4.2.21" evidence="3 10"/>
<evidence type="ECO:0000256" key="1">
    <source>
        <dbReference type="ARBA" id="ARBA00005049"/>
    </source>
</evidence>
<dbReference type="InterPro" id="IPR017846">
    <property type="entry name" value="Nict_dMeBzImd_PRibTrfase_bact"/>
</dbReference>
<dbReference type="HAMAP" id="MF_00230">
    <property type="entry name" value="CobT"/>
    <property type="match status" value="1"/>
</dbReference>
<dbReference type="GO" id="GO:0008939">
    <property type="term" value="F:nicotinate-nucleotide-dimethylbenzimidazole phosphoribosyltransferase activity"/>
    <property type="evidence" value="ECO:0007669"/>
    <property type="project" value="UniProtKB-UniRule"/>
</dbReference>
<dbReference type="RefSeq" id="WP_163605019.1">
    <property type="nucleotide sequence ID" value="NZ_JAABOO010000001.1"/>
</dbReference>
<keyword evidence="5 10" id="KW-0169">Cobalamin biosynthesis</keyword>
<dbReference type="Proteomes" id="UP000468581">
    <property type="component" value="Unassembled WGS sequence"/>
</dbReference>
<dbReference type="PANTHER" id="PTHR43463">
    <property type="entry name" value="NICOTINATE-NUCLEOTIDE--DIMETHYLBENZIMIDAZOLE PHOSPHORIBOSYLTRANSFERASE"/>
    <property type="match status" value="1"/>
</dbReference>
<comment type="pathway">
    <text evidence="1 10">Nucleoside biosynthesis; alpha-ribazole biosynthesis; alpha-ribazole from 5,6-dimethylbenzimidazole: step 1/2.</text>
</comment>
<accession>A0A6P0UJ72</accession>
<organism evidence="11 12">
    <name type="scientific">Leptobacterium flavescens</name>
    <dbReference type="NCBI Taxonomy" id="472055"/>
    <lineage>
        <taxon>Bacteria</taxon>
        <taxon>Pseudomonadati</taxon>
        <taxon>Bacteroidota</taxon>
        <taxon>Flavobacteriia</taxon>
        <taxon>Flavobacteriales</taxon>
        <taxon>Flavobacteriaceae</taxon>
        <taxon>Leptobacterium</taxon>
    </lineage>
</organism>
<dbReference type="NCBIfam" id="NF000996">
    <property type="entry name" value="PRK00105.1"/>
    <property type="match status" value="1"/>
</dbReference>
<dbReference type="SUPFAM" id="SSF52733">
    <property type="entry name" value="Nicotinate mononucleotide:5,6-dimethylbenzimidazole phosphoribosyltransferase (CobT)"/>
    <property type="match status" value="1"/>
</dbReference>
<keyword evidence="6 10" id="KW-0328">Glycosyltransferase</keyword>